<gene>
    <name evidence="1" type="ORF">H131_17111</name>
</gene>
<protein>
    <recommendedName>
        <fullName evidence="3">Glyoxalase/bleomycin resistance protein/dioxygenase</fullName>
    </recommendedName>
</protein>
<dbReference type="InterPro" id="IPR029068">
    <property type="entry name" value="Glyas_Bleomycin-R_OHBP_Dase"/>
</dbReference>
<reference evidence="1 2" key="1">
    <citation type="submission" date="2013-04" db="EMBL/GenBank/DDBJ databases">
        <title>Draft genome of the heavy metal tolerant bacterium Lysinibacillus sphaericus strain OT4b.31.</title>
        <authorList>
            <person name="Pena-Montenegro T.D."/>
            <person name="Dussan J."/>
        </authorList>
    </citation>
    <scope>NUCLEOTIDE SEQUENCE [LARGE SCALE GENOMIC DNA]</scope>
    <source>
        <strain evidence="1 2">OT4b.31</strain>
    </source>
</reference>
<comment type="caution">
    <text evidence="1">The sequence shown here is derived from an EMBL/GenBank/DDBJ whole genome shotgun (WGS) entry which is preliminary data.</text>
</comment>
<dbReference type="HOGENOM" id="CLU_2633872_0_0_9"/>
<dbReference type="Proteomes" id="UP000013911">
    <property type="component" value="Unassembled WGS sequence"/>
</dbReference>
<evidence type="ECO:0000313" key="2">
    <source>
        <dbReference type="Proteomes" id="UP000013911"/>
    </source>
</evidence>
<dbReference type="SUPFAM" id="SSF54593">
    <property type="entry name" value="Glyoxalase/Bleomycin resistance protein/Dihydroxybiphenyl dioxygenase"/>
    <property type="match status" value="1"/>
</dbReference>
<sequence length="77" mass="8636">MNDPEGNGIEIYRDRHRSEWISDGNGGLVTGTEGVDIEDIMAHYDRHRPWVGFPKGTVLGHIHLNVSVLNIQQLTSI</sequence>
<evidence type="ECO:0000313" key="1">
    <source>
        <dbReference type="EMBL" id="EON71132.1"/>
    </source>
</evidence>
<dbReference type="RefSeq" id="WP_010860350.1">
    <property type="nucleotide sequence ID" value="NZ_KB933398.1"/>
</dbReference>
<organism evidence="1 2">
    <name type="scientific">Lysinibacillus sphaericus OT4b.31</name>
    <dbReference type="NCBI Taxonomy" id="1285586"/>
    <lineage>
        <taxon>Bacteria</taxon>
        <taxon>Bacillati</taxon>
        <taxon>Bacillota</taxon>
        <taxon>Bacilli</taxon>
        <taxon>Bacillales</taxon>
        <taxon>Bacillaceae</taxon>
        <taxon>Lysinibacillus</taxon>
    </lineage>
</organism>
<accession>R7ZAI0</accession>
<dbReference type="OrthoDB" id="9792626at2"/>
<proteinExistence type="predicted"/>
<dbReference type="PANTHER" id="PTHR43279:SF1">
    <property type="entry name" value="CATECHOL-2,3-DIOXYGENASE"/>
    <property type="match status" value="1"/>
</dbReference>
<dbReference type="EMBL" id="AQPX01000024">
    <property type="protein sequence ID" value="EON71132.1"/>
    <property type="molecule type" value="Genomic_DNA"/>
</dbReference>
<dbReference type="eggNOG" id="COG2514">
    <property type="taxonomic scope" value="Bacteria"/>
</dbReference>
<name>R7ZAI0_LYSSH</name>
<dbReference type="PANTHER" id="PTHR43279">
    <property type="entry name" value="CATECHOL-2,3-DIOXYGENASE"/>
    <property type="match status" value="1"/>
</dbReference>
<evidence type="ECO:0008006" key="3">
    <source>
        <dbReference type="Google" id="ProtNLM"/>
    </source>
</evidence>
<dbReference type="AlphaFoldDB" id="R7ZAI0"/>
<dbReference type="PATRIC" id="fig|1285586.5.peg.3571"/>